<dbReference type="Pfam" id="PF17780">
    <property type="entry name" value="OCRE"/>
    <property type="match status" value="1"/>
</dbReference>
<dbReference type="Gene3D" id="2.60.200.20">
    <property type="match status" value="1"/>
</dbReference>
<reference evidence="2 3" key="2">
    <citation type="journal article" date="2019" name="G3 (Bethesda)">
        <title>Hybrid Assembly of the Genome of the Entomopathogenic Nematode Steinernema carpocapsae Identifies the X-Chromosome.</title>
        <authorList>
            <person name="Serra L."/>
            <person name="Macchietto M."/>
            <person name="Macias-Munoz A."/>
            <person name="McGill C.J."/>
            <person name="Rodriguez I.M."/>
            <person name="Rodriguez B."/>
            <person name="Murad R."/>
            <person name="Mortazavi A."/>
        </authorList>
    </citation>
    <scope>NUCLEOTIDE SEQUENCE [LARGE SCALE GENOMIC DNA]</scope>
    <source>
        <strain evidence="2 3">ALL</strain>
    </source>
</reference>
<protein>
    <recommendedName>
        <fullName evidence="1">FHA domain-containing protein</fullName>
    </recommendedName>
</protein>
<dbReference type="AlphaFoldDB" id="A0A4U5PCK0"/>
<dbReference type="Pfam" id="PF00498">
    <property type="entry name" value="FHA"/>
    <property type="match status" value="1"/>
</dbReference>
<sequence length="351" mass="39979">MVREAASSCYVDVNLPGYVFDEASQMYYNAETGYFFDMKTSMYFHVASQTWYSYDASTGSYIAHSSTQFHSGKWTKRRFRRRAMGIFGRQTIESSFDQTNVDICELLYEIVDKCEPKSKNSGHRSFFWKFTEHDKDFLDVHNVPLPEAAHEELLESYFDSDASYGSDDEFIAREDERQNHPPCIRMIETSSSNQLHVVTVMGAVIGSDPKCDVVVPVHEDYISRKHLQIRYADKLEDGEPGYTVECLDKWALLNGQYVEGRSGDCYKIDHEDMLKIGNNVFLVHIHHGNNTCGGCEPGLLMSSAQSTNGATKKISTEAQRLQNIRKMKAEFGLHLKAPIAFKKFGMLTLLV</sequence>
<dbReference type="PANTHER" id="PTHR23106">
    <property type="entry name" value="ANGIOGENIC FACTOR WITH G PATCH AND FHA DOMAINS 1"/>
    <property type="match status" value="1"/>
</dbReference>
<evidence type="ECO:0000313" key="2">
    <source>
        <dbReference type="EMBL" id="TKR94026.1"/>
    </source>
</evidence>
<reference evidence="2 3" key="1">
    <citation type="journal article" date="2015" name="Genome Biol.">
        <title>Comparative genomics of Steinernema reveals deeply conserved gene regulatory networks.</title>
        <authorList>
            <person name="Dillman A.R."/>
            <person name="Macchietto M."/>
            <person name="Porter C.F."/>
            <person name="Rogers A."/>
            <person name="Williams B."/>
            <person name="Antoshechkin I."/>
            <person name="Lee M.M."/>
            <person name="Goodwin Z."/>
            <person name="Lu X."/>
            <person name="Lewis E.E."/>
            <person name="Goodrich-Blair H."/>
            <person name="Stock S.P."/>
            <person name="Adams B.J."/>
            <person name="Sternberg P.W."/>
            <person name="Mortazavi A."/>
        </authorList>
    </citation>
    <scope>NUCLEOTIDE SEQUENCE [LARGE SCALE GENOMIC DNA]</scope>
    <source>
        <strain evidence="2 3">ALL</strain>
    </source>
</reference>
<feature type="domain" description="FHA" evidence="1">
    <location>
        <begin position="203"/>
        <end position="263"/>
    </location>
</feature>
<dbReference type="EMBL" id="AZBU02000002">
    <property type="protein sequence ID" value="TKR94026.1"/>
    <property type="molecule type" value="Genomic_DNA"/>
</dbReference>
<dbReference type="InterPro" id="IPR053027">
    <property type="entry name" value="AGGF1"/>
</dbReference>
<dbReference type="Proteomes" id="UP000298663">
    <property type="component" value="Unassembled WGS sequence"/>
</dbReference>
<keyword evidence="3" id="KW-1185">Reference proteome</keyword>
<dbReference type="OrthoDB" id="2538319at2759"/>
<organism evidence="2 3">
    <name type="scientific">Steinernema carpocapsae</name>
    <name type="common">Entomopathogenic nematode</name>
    <dbReference type="NCBI Taxonomy" id="34508"/>
    <lineage>
        <taxon>Eukaryota</taxon>
        <taxon>Metazoa</taxon>
        <taxon>Ecdysozoa</taxon>
        <taxon>Nematoda</taxon>
        <taxon>Chromadorea</taxon>
        <taxon>Rhabditida</taxon>
        <taxon>Tylenchina</taxon>
        <taxon>Panagrolaimomorpha</taxon>
        <taxon>Strongyloidoidea</taxon>
        <taxon>Steinernematidae</taxon>
        <taxon>Steinernema</taxon>
    </lineage>
</organism>
<evidence type="ECO:0000259" key="1">
    <source>
        <dbReference type="PROSITE" id="PS50006"/>
    </source>
</evidence>
<dbReference type="InterPro" id="IPR008984">
    <property type="entry name" value="SMAD_FHA_dom_sf"/>
</dbReference>
<dbReference type="PROSITE" id="PS50006">
    <property type="entry name" value="FHA_DOMAIN"/>
    <property type="match status" value="1"/>
</dbReference>
<gene>
    <name evidence="2" type="ORF">L596_008372</name>
</gene>
<proteinExistence type="predicted"/>
<accession>A0A4U5PCK0</accession>
<dbReference type="InterPro" id="IPR000253">
    <property type="entry name" value="FHA_dom"/>
</dbReference>
<comment type="caution">
    <text evidence="2">The sequence shown here is derived from an EMBL/GenBank/DDBJ whole genome shotgun (WGS) entry which is preliminary data.</text>
</comment>
<evidence type="ECO:0000313" key="3">
    <source>
        <dbReference type="Proteomes" id="UP000298663"/>
    </source>
</evidence>
<dbReference type="STRING" id="34508.A0A4U5PCK0"/>
<dbReference type="SUPFAM" id="SSF49879">
    <property type="entry name" value="SMAD/FHA domain"/>
    <property type="match status" value="1"/>
</dbReference>
<name>A0A4U5PCK0_STECR</name>
<dbReference type="InterPro" id="IPR041591">
    <property type="entry name" value="OCRE"/>
</dbReference>
<dbReference type="PANTHER" id="PTHR23106:SF24">
    <property type="entry name" value="ANGIOGENIC FACTOR WITH G PATCH AND FHA DOMAINS 1"/>
    <property type="match status" value="1"/>
</dbReference>